<geneLocation type="plasmid" evidence="1">
    <name>pBS01</name>
</geneLocation>
<dbReference type="Gene3D" id="3.30.950.30">
    <property type="entry name" value="Schlafen, AAA domain"/>
    <property type="match status" value="1"/>
</dbReference>
<proteinExistence type="predicted"/>
<dbReference type="Proteomes" id="UP001229716">
    <property type="component" value="Unassembled WGS sequence"/>
</dbReference>
<dbReference type="EMBL" id="JASWHZ010000002">
    <property type="protein sequence ID" value="MDL2419476.1"/>
    <property type="molecule type" value="Genomic_DNA"/>
</dbReference>
<protein>
    <submittedName>
        <fullName evidence="1">Uncharacterized protein</fullName>
    </submittedName>
</protein>
<dbReference type="InterPro" id="IPR038461">
    <property type="entry name" value="Schlafen_AlbA_2_dom_sf"/>
</dbReference>
<name>A0ABT7KZB5_9BACI</name>
<evidence type="ECO:0000313" key="1">
    <source>
        <dbReference type="EMBL" id="MDL2419476.1"/>
    </source>
</evidence>
<reference evidence="1 2" key="1">
    <citation type="journal article" date="2023" name="Int. J. Mol. Sci.">
        <title>Pathogenicity and Genomic Characterization of a Novel Genospecies, Bacillus shihchuchen, of the Bacillus cereus Group Isolated from Chinese Softshell Turtle (Pelodiscus sinensis).</title>
        <authorList>
            <person name="Cheng L.W."/>
            <person name="Byadgi O.V."/>
            <person name="Tsai C.E."/>
            <person name="Wang P.C."/>
            <person name="Chen S.C."/>
        </authorList>
    </citation>
    <scope>NUCLEOTIDE SEQUENCE [LARGE SCALE GENOMIC DNA]</scope>
    <source>
        <strain evidence="1 2">QF108-045</strain>
    </source>
</reference>
<accession>A0ABT7KZB5</accession>
<comment type="caution">
    <text evidence="1">The sequence shown here is derived from an EMBL/GenBank/DDBJ whole genome shotgun (WGS) entry which is preliminary data.</text>
</comment>
<keyword evidence="2" id="KW-1185">Reference proteome</keyword>
<keyword evidence="1" id="KW-0614">Plasmid</keyword>
<sequence length="81" mass="9330">MNNAELIFDRLEKDGYKEISRMINQQQEESVFLDFKLKSVPDGNKISKDDKRNYAKALSAFANTSGELSFGELMRAKMMMD</sequence>
<organism evidence="1 2">
    <name type="scientific">Bacillus shihchuchen</name>
    <dbReference type="NCBI Taxonomy" id="3036942"/>
    <lineage>
        <taxon>Bacteria</taxon>
        <taxon>Bacillati</taxon>
        <taxon>Bacillota</taxon>
        <taxon>Bacilli</taxon>
        <taxon>Bacillales</taxon>
        <taxon>Bacillaceae</taxon>
        <taxon>Bacillus</taxon>
        <taxon>Bacillus cereus group</taxon>
    </lineage>
</organism>
<gene>
    <name evidence="1" type="ORF">P6F46_28625</name>
</gene>
<evidence type="ECO:0000313" key="2">
    <source>
        <dbReference type="Proteomes" id="UP001229716"/>
    </source>
</evidence>